<sequence>MLQTNIKKNFQQEYEFGKILATLKFHSQKFQNRKPLENLFFVIQQADLTECTTKIDSSRKETPIDSCTKGELKEFLNSKPRPNWKQRIEMIQKYNPGLTANWEAFSMTNKGENKIILNKKLFEIFVELTKGITKEENKLKFVKLCRNSQRGVVKMMEKRGFKNRSNYLRTQLVFIREN</sequence>
<proteinExistence type="predicted"/>
<keyword evidence="4" id="KW-1185">Reference proteome</keyword>
<dbReference type="AlphaFoldDB" id="A0AAV7YG88"/>
<gene>
    <name evidence="1" type="ORF">M0812_23782</name>
    <name evidence="2" type="ORF">M0813_25784</name>
</gene>
<evidence type="ECO:0000313" key="3">
    <source>
        <dbReference type="Proteomes" id="UP001146793"/>
    </source>
</evidence>
<evidence type="ECO:0000313" key="4">
    <source>
        <dbReference type="Proteomes" id="UP001150062"/>
    </source>
</evidence>
<name>A0AAV7YG88_9EUKA</name>
<protein>
    <submittedName>
        <fullName evidence="1">Uncharacterized protein</fullName>
    </submittedName>
</protein>
<organism evidence="1 3">
    <name type="scientific">Anaeramoeba flamelloides</name>
    <dbReference type="NCBI Taxonomy" id="1746091"/>
    <lineage>
        <taxon>Eukaryota</taxon>
        <taxon>Metamonada</taxon>
        <taxon>Anaeramoebidae</taxon>
        <taxon>Anaeramoeba</taxon>
    </lineage>
</organism>
<dbReference type="EMBL" id="JAOAOG010000232">
    <property type="protein sequence ID" value="KAJ6238560.1"/>
    <property type="molecule type" value="Genomic_DNA"/>
</dbReference>
<reference evidence="1" key="2">
    <citation type="submission" date="2022-08" db="EMBL/GenBank/DDBJ databases">
        <title>Novel sulphate-reducing endosymbionts in the free-living metamonad Anaeramoeba.</title>
        <authorList>
            <person name="Jerlstrom-Hultqvist J."/>
            <person name="Cepicka I."/>
            <person name="Gallot-Lavallee L."/>
            <person name="Salas-Leiva D."/>
            <person name="Curtis B.A."/>
            <person name="Zahonova K."/>
            <person name="Pipaliya S."/>
            <person name="Dacks J."/>
            <person name="Roger A.J."/>
        </authorList>
    </citation>
    <scope>NUCLEOTIDE SEQUENCE</scope>
    <source>
        <strain evidence="1">Busselton2</strain>
    </source>
</reference>
<comment type="caution">
    <text evidence="1">The sequence shown here is derived from an EMBL/GenBank/DDBJ whole genome shotgun (WGS) entry which is preliminary data.</text>
</comment>
<reference evidence="2" key="1">
    <citation type="submission" date="2022-08" db="EMBL/GenBank/DDBJ databases">
        <title>Novel sulfate-reducing endosymbionts in the free-living metamonad Anaeramoeba.</title>
        <authorList>
            <person name="Jerlstrom-Hultqvist J."/>
            <person name="Cepicka I."/>
            <person name="Gallot-Lavallee L."/>
            <person name="Salas-Leiva D."/>
            <person name="Curtis B.A."/>
            <person name="Zahonova K."/>
            <person name="Pipaliya S."/>
            <person name="Dacks J."/>
            <person name="Roger A.J."/>
        </authorList>
    </citation>
    <scope>NUCLEOTIDE SEQUENCE</scope>
    <source>
        <strain evidence="2">Schooner1</strain>
    </source>
</reference>
<dbReference type="EMBL" id="JANTQA010000057">
    <property type="protein sequence ID" value="KAJ3428459.1"/>
    <property type="molecule type" value="Genomic_DNA"/>
</dbReference>
<evidence type="ECO:0000313" key="1">
    <source>
        <dbReference type="EMBL" id="KAJ3428459.1"/>
    </source>
</evidence>
<dbReference type="Proteomes" id="UP001146793">
    <property type="component" value="Unassembled WGS sequence"/>
</dbReference>
<accession>A0AAV7YG88</accession>
<evidence type="ECO:0000313" key="2">
    <source>
        <dbReference type="EMBL" id="KAJ6238560.1"/>
    </source>
</evidence>
<dbReference type="Proteomes" id="UP001150062">
    <property type="component" value="Unassembled WGS sequence"/>
</dbReference>